<evidence type="ECO:0008006" key="3">
    <source>
        <dbReference type="Google" id="ProtNLM"/>
    </source>
</evidence>
<organism evidence="1 2">
    <name type="scientific">Sphingomonas quercus</name>
    <dbReference type="NCBI Taxonomy" id="2842451"/>
    <lineage>
        <taxon>Bacteria</taxon>
        <taxon>Pseudomonadati</taxon>
        <taxon>Pseudomonadota</taxon>
        <taxon>Alphaproteobacteria</taxon>
        <taxon>Sphingomonadales</taxon>
        <taxon>Sphingomonadaceae</taxon>
        <taxon>Sphingomonas</taxon>
    </lineage>
</organism>
<keyword evidence="2" id="KW-1185">Reference proteome</keyword>
<evidence type="ECO:0000313" key="2">
    <source>
        <dbReference type="Proteomes" id="UP000776276"/>
    </source>
</evidence>
<gene>
    <name evidence="1" type="ORF">KOF26_12245</name>
</gene>
<dbReference type="RefSeq" id="WP_216325198.1">
    <property type="nucleotide sequence ID" value="NZ_JAHKRT010000006.1"/>
</dbReference>
<protein>
    <recommendedName>
        <fullName evidence="3">Flagellar basal body-associated FliL family protein</fullName>
    </recommendedName>
</protein>
<accession>A0ABS6BN17</accession>
<sequence length="143" mass="15003">MKKILLAIAALLLGTGLGGGAAFGTSKLLGGKPLHKPAEPEPVFVPTSTILAPLVAEDGKLSGYAQFEVQLQVAATRVDQVTQRMPLLLNAINMRTYRSPMAVGPDGMVPDLELFRSIVMDAANEALGKGVVRRVAVTQAQPA</sequence>
<dbReference type="Proteomes" id="UP000776276">
    <property type="component" value="Unassembled WGS sequence"/>
</dbReference>
<name>A0ABS6BN17_9SPHN</name>
<comment type="caution">
    <text evidence="1">The sequence shown here is derived from an EMBL/GenBank/DDBJ whole genome shotgun (WGS) entry which is preliminary data.</text>
</comment>
<evidence type="ECO:0000313" key="1">
    <source>
        <dbReference type="EMBL" id="MBU3078639.1"/>
    </source>
</evidence>
<dbReference type="EMBL" id="JAHKRT010000006">
    <property type="protein sequence ID" value="MBU3078639.1"/>
    <property type="molecule type" value="Genomic_DNA"/>
</dbReference>
<proteinExistence type="predicted"/>
<reference evidence="1 2" key="1">
    <citation type="submission" date="2021-06" db="EMBL/GenBank/DDBJ databases">
        <title>Sphingomonas sp. XMGL2, whole genome shotgun sequencing project.</title>
        <authorList>
            <person name="Zhao G."/>
            <person name="Shen L."/>
        </authorList>
    </citation>
    <scope>NUCLEOTIDE SEQUENCE [LARGE SCALE GENOMIC DNA]</scope>
    <source>
        <strain evidence="1 2">XMGL2</strain>
    </source>
</reference>